<dbReference type="RefSeq" id="WP_015331771.1">
    <property type="nucleotide sequence ID" value="NC_020054.1"/>
</dbReference>
<dbReference type="GO" id="GO:0016020">
    <property type="term" value="C:membrane"/>
    <property type="evidence" value="ECO:0007669"/>
    <property type="project" value="TreeGrafter"/>
</dbReference>
<evidence type="ECO:0000256" key="3">
    <source>
        <dbReference type="ARBA" id="ARBA00022777"/>
    </source>
</evidence>
<dbReference type="EC" id="2.7.11.1" evidence="8"/>
<dbReference type="GO" id="GO:0004674">
    <property type="term" value="F:protein serine/threonine kinase activity"/>
    <property type="evidence" value="ECO:0007669"/>
    <property type="project" value="UniProtKB-KW"/>
</dbReference>
<dbReference type="GO" id="GO:0005829">
    <property type="term" value="C:cytosol"/>
    <property type="evidence" value="ECO:0007669"/>
    <property type="project" value="TreeGrafter"/>
</dbReference>
<dbReference type="InterPro" id="IPR017441">
    <property type="entry name" value="Protein_kinase_ATP_BS"/>
</dbReference>
<dbReference type="GO" id="GO:0005776">
    <property type="term" value="C:autophagosome"/>
    <property type="evidence" value="ECO:0007669"/>
    <property type="project" value="TreeGrafter"/>
</dbReference>
<keyword evidence="3 8" id="KW-0418">Kinase</keyword>
<dbReference type="PROSITE" id="PS00107">
    <property type="entry name" value="PROTEIN_KINASE_ATP"/>
    <property type="match status" value="1"/>
</dbReference>
<dbReference type="PANTHER" id="PTHR24348">
    <property type="entry name" value="SERINE/THREONINE-PROTEIN KINASE UNC-51-RELATED"/>
    <property type="match status" value="1"/>
</dbReference>
<keyword evidence="4 5" id="KW-0067">ATP-binding</keyword>
<dbReference type="SUPFAM" id="SSF56112">
    <property type="entry name" value="Protein kinase-like (PK-like)"/>
    <property type="match status" value="1"/>
</dbReference>
<keyword evidence="8" id="KW-0723">Serine/threonine-protein kinase</keyword>
<evidence type="ECO:0000256" key="1">
    <source>
        <dbReference type="ARBA" id="ARBA00022679"/>
    </source>
</evidence>
<feature type="region of interest" description="Disordered" evidence="6">
    <location>
        <begin position="496"/>
        <end position="518"/>
    </location>
</feature>
<dbReference type="AlphaFoldDB" id="I0K969"/>
<evidence type="ECO:0000256" key="6">
    <source>
        <dbReference type="SAM" id="MobiDB-lite"/>
    </source>
</evidence>
<dbReference type="STRING" id="1166018.FAES_2663"/>
<protein>
    <submittedName>
        <fullName evidence="8">Serine/threonine protein kinase, bacterial</fullName>
        <ecNumber evidence="8">2.7.11.1</ecNumber>
    </submittedName>
</protein>
<dbReference type="Gene3D" id="1.10.510.10">
    <property type="entry name" value="Transferase(Phosphotransferase) domain 1"/>
    <property type="match status" value="1"/>
</dbReference>
<organism evidence="8 9">
    <name type="scientific">Fibrella aestuarina BUZ 2</name>
    <dbReference type="NCBI Taxonomy" id="1166018"/>
    <lineage>
        <taxon>Bacteria</taxon>
        <taxon>Pseudomonadati</taxon>
        <taxon>Bacteroidota</taxon>
        <taxon>Cytophagia</taxon>
        <taxon>Cytophagales</taxon>
        <taxon>Spirosomataceae</taxon>
        <taxon>Fibrella</taxon>
    </lineage>
</organism>
<evidence type="ECO:0000256" key="2">
    <source>
        <dbReference type="ARBA" id="ARBA00022741"/>
    </source>
</evidence>
<dbReference type="PATRIC" id="fig|1166018.3.peg.4429"/>
<proteinExistence type="predicted"/>
<evidence type="ECO:0000256" key="5">
    <source>
        <dbReference type="PROSITE-ProRule" id="PRU10141"/>
    </source>
</evidence>
<evidence type="ECO:0000313" key="8">
    <source>
        <dbReference type="EMBL" id="CCH00672.1"/>
    </source>
</evidence>
<keyword evidence="1 8" id="KW-0808">Transferase</keyword>
<dbReference type="InterPro" id="IPR045269">
    <property type="entry name" value="Atg1-like"/>
</dbReference>
<feature type="binding site" evidence="5">
    <location>
        <position position="49"/>
    </location>
    <ligand>
        <name>ATP</name>
        <dbReference type="ChEBI" id="CHEBI:30616"/>
    </ligand>
</feature>
<dbReference type="GO" id="GO:0005524">
    <property type="term" value="F:ATP binding"/>
    <property type="evidence" value="ECO:0007669"/>
    <property type="project" value="UniProtKB-UniRule"/>
</dbReference>
<gene>
    <name evidence="8" type="ORF">FAES_2663</name>
</gene>
<dbReference type="PROSITE" id="PS50011">
    <property type="entry name" value="PROTEIN_KINASE_DOM"/>
    <property type="match status" value="1"/>
</dbReference>
<reference evidence="8 9" key="1">
    <citation type="journal article" date="2012" name="J. Bacteriol.">
        <title>Genome Sequence of Fibrella aestuarina BUZ 2T, a Filamentous Marine Bacterium.</title>
        <authorList>
            <person name="Filippini M."/>
            <person name="Qi W."/>
            <person name="Blom J."/>
            <person name="Goesmann A."/>
            <person name="Smits T.H."/>
            <person name="Bagheri H.C."/>
        </authorList>
    </citation>
    <scope>NUCLEOTIDE SEQUENCE [LARGE SCALE GENOMIC DNA]</scope>
    <source>
        <strain evidence="9">BUZ 2T</strain>
    </source>
</reference>
<sequence length="626" mass="69968">MTPHIDTFADFKRRYPIRPADPATWLGSGSYGRVVKVEDQVETEWVAIKISEFKGEDSQSLRAEVELAQRIPRHTNIARYDRCYRFETDASVSDFAVMKYYRDGNLANLLKHQKLTATEVYDLTKGILLGLQHLHRQRIVHRDFKPANILISRDNQGRLVPKIADFGLSKLVNGEAALDQSDFDLSDGRGTPSYKAPEQIEGGRVSYNLDLWAFGVVLYEMLVGEKPFGADRPADSEQRARRTVEQKIMAARLPAKVEQVAEPYRTIIKRCLVRDLYQRVRRADELLALLDGVANEQPSESVPVPGNVPERAPDEPTDLFKEEQTDLFGQTEPTDLRTELAVEPTEHIADTAAIPPRANVPEAKPTQRQGRRNTWRMALPAALLLAGLGIYLYVARNRSLATPNQKATNGSNLVDTRSGGANEPIALLTTMASASTAASSPNTVVDQLLQQARTAFYREQYPQAVLLADKGLHEAPQRQELIRLKSLALERLAARPTATAPARPTPATAATANSQAPALDSHETLLAAQQAQRNYDQLIERGTSAITNGNRKAEAITAFSEARALADKYKLNTERGHERYMFYMEKGDRIFDRDEREGALLWYQVAQSIENTAELKARIKKCSQLQ</sequence>
<dbReference type="KEGG" id="fae:FAES_2663"/>
<dbReference type="PROSITE" id="PS00108">
    <property type="entry name" value="PROTEIN_KINASE_ST"/>
    <property type="match status" value="1"/>
</dbReference>
<dbReference type="Pfam" id="PF00069">
    <property type="entry name" value="Pkinase"/>
    <property type="match status" value="1"/>
</dbReference>
<keyword evidence="2 5" id="KW-0547">Nucleotide-binding</keyword>
<evidence type="ECO:0000259" key="7">
    <source>
        <dbReference type="PROSITE" id="PS50011"/>
    </source>
</evidence>
<dbReference type="InterPro" id="IPR011009">
    <property type="entry name" value="Kinase-like_dom_sf"/>
</dbReference>
<keyword evidence="9" id="KW-1185">Reference proteome</keyword>
<feature type="compositionally biased region" description="Low complexity" evidence="6">
    <location>
        <begin position="496"/>
        <end position="512"/>
    </location>
</feature>
<name>I0K969_9BACT</name>
<accession>I0K969</accession>
<feature type="domain" description="Protein kinase" evidence="7">
    <location>
        <begin position="20"/>
        <end position="290"/>
    </location>
</feature>
<dbReference type="InterPro" id="IPR008271">
    <property type="entry name" value="Ser/Thr_kinase_AS"/>
</dbReference>
<dbReference type="GO" id="GO:0000407">
    <property type="term" value="C:phagophore assembly site"/>
    <property type="evidence" value="ECO:0007669"/>
    <property type="project" value="TreeGrafter"/>
</dbReference>
<dbReference type="eggNOG" id="COG0515">
    <property type="taxonomic scope" value="Bacteria"/>
</dbReference>
<dbReference type="OrthoDB" id="9813021at2"/>
<dbReference type="CDD" id="cd14014">
    <property type="entry name" value="STKc_PknB_like"/>
    <property type="match status" value="1"/>
</dbReference>
<dbReference type="Proteomes" id="UP000011058">
    <property type="component" value="Chromosome"/>
</dbReference>
<dbReference type="HOGENOM" id="CLU_372105_0_0_10"/>
<dbReference type="PANTHER" id="PTHR24348:SF22">
    <property type="entry name" value="NON-SPECIFIC SERINE_THREONINE PROTEIN KINASE"/>
    <property type="match status" value="1"/>
</dbReference>
<feature type="region of interest" description="Disordered" evidence="6">
    <location>
        <begin position="348"/>
        <end position="373"/>
    </location>
</feature>
<evidence type="ECO:0000256" key="4">
    <source>
        <dbReference type="ARBA" id="ARBA00022840"/>
    </source>
</evidence>
<dbReference type="EMBL" id="HE796683">
    <property type="protein sequence ID" value="CCH00672.1"/>
    <property type="molecule type" value="Genomic_DNA"/>
</dbReference>
<evidence type="ECO:0000313" key="9">
    <source>
        <dbReference type="Proteomes" id="UP000011058"/>
    </source>
</evidence>
<dbReference type="InterPro" id="IPR000719">
    <property type="entry name" value="Prot_kinase_dom"/>
</dbReference>